<proteinExistence type="predicted"/>
<organism evidence="2 3">
    <name type="scientific">Paraburkholderia humisilvae</name>
    <dbReference type="NCBI Taxonomy" id="627669"/>
    <lineage>
        <taxon>Bacteria</taxon>
        <taxon>Pseudomonadati</taxon>
        <taxon>Pseudomonadota</taxon>
        <taxon>Betaproteobacteria</taxon>
        <taxon>Burkholderiales</taxon>
        <taxon>Burkholderiaceae</taxon>
        <taxon>Paraburkholderia</taxon>
    </lineage>
</organism>
<sequence length="219" mass="24586">MWPFQRAKRRSGCAPLDITWSSRYARRLTDRTTLTGFSITALRREYSVQRSALVLGKTCWTCMRTRSSNVLLILRAPAGVHLAIAHAAFDRLLRQGIVNRKTRFVVGQHSHGSLRVAIDAAMRQRGWVGIHAHHARRCSNRGPGCRRMVDRNCVGASLVGGRPRPPVERPDRAGVFGDSVFRETACGAVQMRQAQTPETHSRRARLAGVGQRTRSVRWI</sequence>
<evidence type="ECO:0000256" key="1">
    <source>
        <dbReference type="SAM" id="MobiDB-lite"/>
    </source>
</evidence>
<dbReference type="Proteomes" id="UP000494363">
    <property type="component" value="Unassembled WGS sequence"/>
</dbReference>
<evidence type="ECO:0000313" key="2">
    <source>
        <dbReference type="EMBL" id="CAB3773575.1"/>
    </source>
</evidence>
<reference evidence="2 3" key="1">
    <citation type="submission" date="2020-04" db="EMBL/GenBank/DDBJ databases">
        <authorList>
            <person name="De Canck E."/>
        </authorList>
    </citation>
    <scope>NUCLEOTIDE SEQUENCE [LARGE SCALE GENOMIC DNA]</scope>
    <source>
        <strain evidence="2 3">LMG 29542</strain>
    </source>
</reference>
<dbReference type="EMBL" id="CADIKH010000079">
    <property type="protein sequence ID" value="CAB3773575.1"/>
    <property type="molecule type" value="Genomic_DNA"/>
</dbReference>
<accession>A0A6J5F8J4</accession>
<gene>
    <name evidence="2" type="ORF">LMG29542_07329</name>
</gene>
<name>A0A6J5F8J4_9BURK</name>
<evidence type="ECO:0000313" key="3">
    <source>
        <dbReference type="Proteomes" id="UP000494363"/>
    </source>
</evidence>
<protein>
    <submittedName>
        <fullName evidence="2">Uncharacterized protein</fullName>
    </submittedName>
</protein>
<feature type="region of interest" description="Disordered" evidence="1">
    <location>
        <begin position="195"/>
        <end position="219"/>
    </location>
</feature>
<dbReference type="AlphaFoldDB" id="A0A6J5F8J4"/>
<keyword evidence="3" id="KW-1185">Reference proteome</keyword>